<dbReference type="SUPFAM" id="SSF47616">
    <property type="entry name" value="GST C-terminal domain-like"/>
    <property type="match status" value="1"/>
</dbReference>
<dbReference type="SFLD" id="SFLDG01150">
    <property type="entry name" value="Main.1:_Beta-like"/>
    <property type="match status" value="1"/>
</dbReference>
<dbReference type="PROSITE" id="PS50405">
    <property type="entry name" value="GST_CTER"/>
    <property type="match status" value="1"/>
</dbReference>
<keyword evidence="4" id="KW-1185">Reference proteome</keyword>
<reference evidence="3" key="2">
    <citation type="submission" date="2020-09" db="EMBL/GenBank/DDBJ databases">
        <authorList>
            <person name="Sun Q."/>
            <person name="Kim S."/>
        </authorList>
    </citation>
    <scope>NUCLEOTIDE SEQUENCE</scope>
    <source>
        <strain evidence="3">KCTC 12711</strain>
    </source>
</reference>
<dbReference type="CDD" id="cd03046">
    <property type="entry name" value="GST_N_GTT1_like"/>
    <property type="match status" value="1"/>
</dbReference>
<organism evidence="3 4">
    <name type="scientific">Arenicella chitinivorans</name>
    <dbReference type="NCBI Taxonomy" id="1329800"/>
    <lineage>
        <taxon>Bacteria</taxon>
        <taxon>Pseudomonadati</taxon>
        <taxon>Pseudomonadota</taxon>
        <taxon>Gammaproteobacteria</taxon>
        <taxon>Arenicellales</taxon>
        <taxon>Arenicellaceae</taxon>
        <taxon>Arenicella</taxon>
    </lineage>
</organism>
<dbReference type="PROSITE" id="PS50404">
    <property type="entry name" value="GST_NTER"/>
    <property type="match status" value="1"/>
</dbReference>
<protein>
    <submittedName>
        <fullName evidence="3">Glutathione S-transferase</fullName>
    </submittedName>
</protein>
<dbReference type="RefSeq" id="WP_189399146.1">
    <property type="nucleotide sequence ID" value="NZ_BMXA01000002.1"/>
</dbReference>
<evidence type="ECO:0000313" key="4">
    <source>
        <dbReference type="Proteomes" id="UP000614811"/>
    </source>
</evidence>
<dbReference type="Proteomes" id="UP000614811">
    <property type="component" value="Unassembled WGS sequence"/>
</dbReference>
<dbReference type="InterPro" id="IPR010987">
    <property type="entry name" value="Glutathione-S-Trfase_C-like"/>
</dbReference>
<evidence type="ECO:0000259" key="1">
    <source>
        <dbReference type="PROSITE" id="PS50404"/>
    </source>
</evidence>
<reference evidence="3" key="1">
    <citation type="journal article" date="2014" name="Int. J. Syst. Evol. Microbiol.">
        <title>Complete genome sequence of Corynebacterium casei LMG S-19264T (=DSM 44701T), isolated from a smear-ripened cheese.</title>
        <authorList>
            <consortium name="US DOE Joint Genome Institute (JGI-PGF)"/>
            <person name="Walter F."/>
            <person name="Albersmeier A."/>
            <person name="Kalinowski J."/>
            <person name="Ruckert C."/>
        </authorList>
    </citation>
    <scope>NUCLEOTIDE SEQUENCE</scope>
    <source>
        <strain evidence="3">KCTC 12711</strain>
    </source>
</reference>
<feature type="domain" description="GST N-terminal" evidence="1">
    <location>
        <begin position="1"/>
        <end position="81"/>
    </location>
</feature>
<dbReference type="EMBL" id="BMXA01000002">
    <property type="protein sequence ID" value="GHA04344.1"/>
    <property type="molecule type" value="Genomic_DNA"/>
</dbReference>
<dbReference type="Gene3D" id="3.40.30.10">
    <property type="entry name" value="Glutaredoxin"/>
    <property type="match status" value="1"/>
</dbReference>
<dbReference type="SFLD" id="SFLDG00358">
    <property type="entry name" value="Main_(cytGST)"/>
    <property type="match status" value="1"/>
</dbReference>
<dbReference type="InterPro" id="IPR040079">
    <property type="entry name" value="Glutathione_S-Trfase"/>
</dbReference>
<dbReference type="SUPFAM" id="SSF52833">
    <property type="entry name" value="Thioredoxin-like"/>
    <property type="match status" value="1"/>
</dbReference>
<dbReference type="Gene3D" id="1.20.1050.10">
    <property type="match status" value="1"/>
</dbReference>
<dbReference type="InterPro" id="IPR004045">
    <property type="entry name" value="Glutathione_S-Trfase_N"/>
</dbReference>
<dbReference type="PANTHER" id="PTHR44051">
    <property type="entry name" value="GLUTATHIONE S-TRANSFERASE-RELATED"/>
    <property type="match status" value="1"/>
</dbReference>
<sequence length="205" mass="23300">MSQLIFYTNPMSRGQIVRWALQEVGVEYEQVLVNYGADMKSDEYRTINPMGKVPAIKHDSHVVTECAAICTYLADMFPDAKLAPDTRARADYYRWLFFAAGPLEAAIINKNLGFDVKQDQQVMAGYGNYDLVVDVLDQFLTSREYVCGEQFTMADVYLGAQVDWGVMFKTLPEKASFVAYAERLRAREAYQQAKRIDAELTPKES</sequence>
<dbReference type="PANTHER" id="PTHR44051:SF21">
    <property type="entry name" value="GLUTATHIONE S-TRANSFERASE FAMILY PROTEIN"/>
    <property type="match status" value="1"/>
</dbReference>
<comment type="caution">
    <text evidence="3">The sequence shown here is derived from an EMBL/GenBank/DDBJ whole genome shotgun (WGS) entry which is preliminary data.</text>
</comment>
<dbReference type="SFLD" id="SFLDS00019">
    <property type="entry name" value="Glutathione_Transferase_(cytos"/>
    <property type="match status" value="1"/>
</dbReference>
<evidence type="ECO:0000313" key="3">
    <source>
        <dbReference type="EMBL" id="GHA04344.1"/>
    </source>
</evidence>
<dbReference type="CDD" id="cd03207">
    <property type="entry name" value="GST_C_8"/>
    <property type="match status" value="1"/>
</dbReference>
<dbReference type="Pfam" id="PF02798">
    <property type="entry name" value="GST_N"/>
    <property type="match status" value="1"/>
</dbReference>
<evidence type="ECO:0000259" key="2">
    <source>
        <dbReference type="PROSITE" id="PS50405"/>
    </source>
</evidence>
<dbReference type="InterPro" id="IPR036282">
    <property type="entry name" value="Glutathione-S-Trfase_C_sf"/>
</dbReference>
<accession>A0A918RPL3</accession>
<proteinExistence type="predicted"/>
<feature type="domain" description="GST C-terminal" evidence="2">
    <location>
        <begin position="85"/>
        <end position="205"/>
    </location>
</feature>
<gene>
    <name evidence="3" type="primary">gst</name>
    <name evidence="3" type="ORF">GCM10008090_12110</name>
</gene>
<dbReference type="AlphaFoldDB" id="A0A918RPL3"/>
<name>A0A918RPL3_9GAMM</name>
<dbReference type="InterPro" id="IPR036249">
    <property type="entry name" value="Thioredoxin-like_sf"/>
</dbReference>